<evidence type="ECO:0000313" key="1">
    <source>
        <dbReference type="EMBL" id="KAJ8676676.1"/>
    </source>
</evidence>
<comment type="caution">
    <text evidence="1">The sequence shown here is derived from an EMBL/GenBank/DDBJ whole genome shotgun (WGS) entry which is preliminary data.</text>
</comment>
<keyword evidence="2" id="KW-1185">Reference proteome</keyword>
<proteinExistence type="predicted"/>
<sequence>MGRLLSSARQQLQTYEKDRDSNSKCERIILKYSAYSEESSVLKRHAGEQNDTPTDIISLKMSNKRASASSSRSSSGVSDSDGSILLDSLRDSKKDIQQLNDRLAWFIDEVKHLESENARLRSEARRYQRLAEVKAQFERELVDARKILEQTDRRMANLEDKNVQLRERLERKTKDLQDADGDVEYYKNRCRNLESYCKKTQSERSYQVYQLTALLKEAKEDLREEQRQCAKYKTRAQDLCEDLKHKERLHRQEINEIHSRHHSELKKKIEEISEKLAEQYETWLKQALQALRDKHRAQMHANRF</sequence>
<reference evidence="1" key="1">
    <citation type="submission" date="2023-04" db="EMBL/GenBank/DDBJ databases">
        <title>A chromosome-level genome assembly of the parasitoid wasp Eretmocerus hayati.</title>
        <authorList>
            <person name="Zhong Y."/>
            <person name="Liu S."/>
            <person name="Liu Y."/>
        </authorList>
    </citation>
    <scope>NUCLEOTIDE SEQUENCE</scope>
    <source>
        <strain evidence="1">ZJU_SS_LIU_2023</strain>
    </source>
</reference>
<evidence type="ECO:0000313" key="2">
    <source>
        <dbReference type="Proteomes" id="UP001239111"/>
    </source>
</evidence>
<dbReference type="Proteomes" id="UP001239111">
    <property type="component" value="Chromosome 2"/>
</dbReference>
<protein>
    <submittedName>
        <fullName evidence="1">Uncharacterized protein</fullName>
    </submittedName>
</protein>
<name>A0ACC2P1G5_9HYME</name>
<organism evidence="1 2">
    <name type="scientific">Eretmocerus hayati</name>
    <dbReference type="NCBI Taxonomy" id="131215"/>
    <lineage>
        <taxon>Eukaryota</taxon>
        <taxon>Metazoa</taxon>
        <taxon>Ecdysozoa</taxon>
        <taxon>Arthropoda</taxon>
        <taxon>Hexapoda</taxon>
        <taxon>Insecta</taxon>
        <taxon>Pterygota</taxon>
        <taxon>Neoptera</taxon>
        <taxon>Endopterygota</taxon>
        <taxon>Hymenoptera</taxon>
        <taxon>Apocrita</taxon>
        <taxon>Proctotrupomorpha</taxon>
        <taxon>Chalcidoidea</taxon>
        <taxon>Aphelinidae</taxon>
        <taxon>Aphelininae</taxon>
        <taxon>Eretmocerus</taxon>
    </lineage>
</organism>
<dbReference type="EMBL" id="CM056742">
    <property type="protein sequence ID" value="KAJ8676676.1"/>
    <property type="molecule type" value="Genomic_DNA"/>
</dbReference>
<accession>A0ACC2P1G5</accession>
<gene>
    <name evidence="1" type="ORF">QAD02_012463</name>
</gene>